<feature type="region of interest" description="Disordered" evidence="10">
    <location>
        <begin position="431"/>
        <end position="479"/>
    </location>
</feature>
<feature type="compositionally biased region" description="Basic and acidic residues" evidence="10">
    <location>
        <begin position="1"/>
        <end position="15"/>
    </location>
</feature>
<feature type="compositionally biased region" description="Polar residues" evidence="10">
    <location>
        <begin position="468"/>
        <end position="479"/>
    </location>
</feature>
<comment type="caution">
    <text evidence="14">The sequence shown here is derived from an EMBL/GenBank/DDBJ whole genome shotgun (WGS) entry which is preliminary data.</text>
</comment>
<dbReference type="GO" id="GO:0000398">
    <property type="term" value="P:mRNA splicing, via spliceosome"/>
    <property type="evidence" value="ECO:0007669"/>
    <property type="project" value="TreeGrafter"/>
</dbReference>
<evidence type="ECO:0000313" key="15">
    <source>
        <dbReference type="Proteomes" id="UP001149079"/>
    </source>
</evidence>
<evidence type="ECO:0000256" key="4">
    <source>
        <dbReference type="ARBA" id="ARBA00022771"/>
    </source>
</evidence>
<dbReference type="EMBL" id="JAPQKL010000006">
    <property type="protein sequence ID" value="KAJ5124135.1"/>
    <property type="molecule type" value="Genomic_DNA"/>
</dbReference>
<feature type="region of interest" description="Disordered" evidence="10">
    <location>
        <begin position="260"/>
        <end position="283"/>
    </location>
</feature>
<dbReference type="Pfam" id="PF00641">
    <property type="entry name" value="Zn_ribbon_RanBP"/>
    <property type="match status" value="1"/>
</dbReference>
<dbReference type="Proteomes" id="UP001149079">
    <property type="component" value="Unassembled WGS sequence"/>
</dbReference>
<comment type="subcellular location">
    <subcellularLocation>
        <location evidence="1">Nucleus</location>
    </subcellularLocation>
</comment>
<dbReference type="InterPro" id="IPR036443">
    <property type="entry name" value="Znf_RanBP2_sf"/>
</dbReference>
<keyword evidence="15" id="KW-1185">Reference proteome</keyword>
<gene>
    <name evidence="14" type="ORF">N7515_007960</name>
</gene>
<evidence type="ECO:0000259" key="11">
    <source>
        <dbReference type="PROSITE" id="PS50102"/>
    </source>
</evidence>
<keyword evidence="4 9" id="KW-0863">Zinc-finger</keyword>
<feature type="compositionally biased region" description="Polar residues" evidence="10">
    <location>
        <begin position="314"/>
        <end position="323"/>
    </location>
</feature>
<dbReference type="PROSITE" id="PS50102">
    <property type="entry name" value="RRM"/>
    <property type="match status" value="1"/>
</dbReference>
<dbReference type="SUPFAM" id="SSF90209">
    <property type="entry name" value="Ran binding protein zinc finger-like"/>
    <property type="match status" value="1"/>
</dbReference>
<dbReference type="OrthoDB" id="29221at2759"/>
<evidence type="ECO:0000313" key="14">
    <source>
        <dbReference type="EMBL" id="KAJ5124135.1"/>
    </source>
</evidence>
<feature type="non-terminal residue" evidence="14">
    <location>
        <position position="1"/>
    </location>
</feature>
<evidence type="ECO:0000256" key="7">
    <source>
        <dbReference type="ARBA" id="ARBA00023242"/>
    </source>
</evidence>
<organism evidence="14 15">
    <name type="scientific">Penicillium bovifimosum</name>
    <dbReference type="NCBI Taxonomy" id="126998"/>
    <lineage>
        <taxon>Eukaryota</taxon>
        <taxon>Fungi</taxon>
        <taxon>Dikarya</taxon>
        <taxon>Ascomycota</taxon>
        <taxon>Pezizomycotina</taxon>
        <taxon>Eurotiomycetes</taxon>
        <taxon>Eurotiomycetidae</taxon>
        <taxon>Eurotiales</taxon>
        <taxon>Aspergillaceae</taxon>
        <taxon>Penicillium</taxon>
    </lineage>
</organism>
<evidence type="ECO:0000256" key="1">
    <source>
        <dbReference type="ARBA" id="ARBA00004123"/>
    </source>
</evidence>
<feature type="region of interest" description="Disordered" evidence="10">
    <location>
        <begin position="312"/>
        <end position="340"/>
    </location>
</feature>
<dbReference type="GO" id="GO:0003723">
    <property type="term" value="F:RNA binding"/>
    <property type="evidence" value="ECO:0007669"/>
    <property type="project" value="UniProtKB-UniRule"/>
</dbReference>
<feature type="compositionally biased region" description="Basic and acidic residues" evidence="10">
    <location>
        <begin position="22"/>
        <end position="43"/>
    </location>
</feature>
<evidence type="ECO:0000256" key="9">
    <source>
        <dbReference type="PROSITE-ProRule" id="PRU00322"/>
    </source>
</evidence>
<evidence type="ECO:0000256" key="2">
    <source>
        <dbReference type="ARBA" id="ARBA00022723"/>
    </source>
</evidence>
<proteinExistence type="predicted"/>
<feature type="region of interest" description="Disordered" evidence="10">
    <location>
        <begin position="1"/>
        <end position="123"/>
    </location>
</feature>
<evidence type="ECO:0000256" key="6">
    <source>
        <dbReference type="ARBA" id="ARBA00022884"/>
    </source>
</evidence>
<feature type="domain" description="G-patch" evidence="12">
    <location>
        <begin position="881"/>
        <end position="927"/>
    </location>
</feature>
<reference evidence="14" key="1">
    <citation type="submission" date="2022-11" db="EMBL/GenBank/DDBJ databases">
        <authorList>
            <person name="Petersen C."/>
        </authorList>
    </citation>
    <scope>NUCLEOTIDE SEQUENCE</scope>
    <source>
        <strain evidence="14">IBT 22155</strain>
    </source>
</reference>
<dbReference type="InterPro" id="IPR035979">
    <property type="entry name" value="RBD_domain_sf"/>
</dbReference>
<accession>A0A9W9KWX5</accession>
<dbReference type="GO" id="GO:0008270">
    <property type="term" value="F:zinc ion binding"/>
    <property type="evidence" value="ECO:0007669"/>
    <property type="project" value="UniProtKB-KW"/>
</dbReference>
<evidence type="ECO:0008006" key="16">
    <source>
        <dbReference type="Google" id="ProtNLM"/>
    </source>
</evidence>
<protein>
    <recommendedName>
        <fullName evidence="16">RNA-binding protein</fullName>
    </recommendedName>
</protein>
<dbReference type="Gene3D" id="3.30.70.330">
    <property type="match status" value="2"/>
</dbReference>
<dbReference type="PANTHER" id="PTHR13948:SF3">
    <property type="entry name" value="FI21118P1"/>
    <property type="match status" value="1"/>
</dbReference>
<dbReference type="InterPro" id="IPR001876">
    <property type="entry name" value="Znf_RanBP2"/>
</dbReference>
<dbReference type="AlphaFoldDB" id="A0A9W9KWX5"/>
<evidence type="ECO:0000256" key="8">
    <source>
        <dbReference type="PROSITE-ProRule" id="PRU00176"/>
    </source>
</evidence>
<dbReference type="InterPro" id="IPR013087">
    <property type="entry name" value="Znf_C2H2_type"/>
</dbReference>
<name>A0A9W9KWX5_9EURO</name>
<dbReference type="RefSeq" id="XP_056518534.1">
    <property type="nucleotide sequence ID" value="XM_056668704.1"/>
</dbReference>
<feature type="compositionally biased region" description="Low complexity" evidence="10">
    <location>
        <begin position="104"/>
        <end position="120"/>
    </location>
</feature>
<evidence type="ECO:0000256" key="10">
    <source>
        <dbReference type="SAM" id="MobiDB-lite"/>
    </source>
</evidence>
<evidence type="ECO:0000259" key="12">
    <source>
        <dbReference type="PROSITE" id="PS50174"/>
    </source>
</evidence>
<evidence type="ECO:0000256" key="5">
    <source>
        <dbReference type="ARBA" id="ARBA00022833"/>
    </source>
</evidence>
<dbReference type="PROSITE" id="PS50174">
    <property type="entry name" value="G_PATCH"/>
    <property type="match status" value="1"/>
</dbReference>
<keyword evidence="2" id="KW-0479">Metal-binding</keyword>
<feature type="region of interest" description="Disordered" evidence="10">
    <location>
        <begin position="840"/>
        <end position="884"/>
    </location>
</feature>
<dbReference type="GO" id="GO:0005634">
    <property type="term" value="C:nucleus"/>
    <property type="evidence" value="ECO:0007669"/>
    <property type="project" value="UniProtKB-SubCell"/>
</dbReference>
<sequence>TTAMAHPRERHDGSSHRPYFSHNDHDSSMYDDRSRSRSAELRHQAHGHTHRGPAADGRFERPRDWEADQRYRGHYDRDDHRPPKRRSSPRRGRDTYRDRDREGYQSGSYSRSRSPRQGQSHVGQVSREVMMEGFPVDMTEQDVSYQPKKAHISYSNGLEDIRVIRDRQTKLSRQLGFLRFSTIEASRAFVESNLPCIYLYGPSAGANDRSTKVRIAYSREREDRARPKGAGDWNCRKCFIINFSTRPHCFKCGNPRPNMDPTGPPGIPAHRAANDGDSDAAPEHQPSQFLLLRGLEASVTEELLAKGVAKLYRPSSSTENAPGNQKKGAKVASTTGDSNLGAREGSLRRVLLVRDRKTNESWRYGFAEFAGLNDAQAAMARFNSFDRFTISSKPVLATYIHGGVPSNNPSLQLMYWDDAAYVTELKLTTEEDDAAQEQSGAKNTSNKQDAQGKVVKDSDKAKKRKADNTASTTTKKLAMPSQLQFWSDRHAELHGINRGDDNTTEAVADQDIPMTDQDAPPAAFSASPAGPVAGALAESYLDLNTACCHLCVRQFASADDVLLHEKTSELHQGSLQDEDARVCGNYRLVKFGLAPCPSPVYRFTAEDFAGENPSTSIPEQASSYADMNRLICTLCQTRFISREAAIWHDRLDVQHQENLKKPAMRDRALRELIEHGIVEAPQIYRDRAKERRETFGLGKSGAAQVSYADIKELRCLLCWWKFTTAEALVYHERHNSEHQENLQKEEKRADGDCRLIKYGYAPLPTPVYRCNPENLGGSDSPPYSSYADLEKKCCYLCWQEFPSPEETLRHERINDLHHANLKIKEKREKGMRALVTRGLVKLTQKSQGSANENRETSGPDGASARQKPAEQQSQPQPPAQTGSIGASLLSKMGWKEGSGLGADGAGVTAPISTDVYAPGVGLGAQGGRLGDAAEEAGRNTRGRYDEFLQKTKDNARQRFEDMDKS</sequence>
<dbReference type="Pfam" id="PF01585">
    <property type="entry name" value="G-patch"/>
    <property type="match status" value="1"/>
</dbReference>
<dbReference type="PROSITE" id="PS01358">
    <property type="entry name" value="ZF_RANBP2_1"/>
    <property type="match status" value="1"/>
</dbReference>
<dbReference type="PANTHER" id="PTHR13948">
    <property type="entry name" value="RNA-BINDING PROTEIN"/>
    <property type="match status" value="1"/>
</dbReference>
<dbReference type="SMART" id="SM00547">
    <property type="entry name" value="ZnF_RBZ"/>
    <property type="match status" value="1"/>
</dbReference>
<dbReference type="GeneID" id="81407874"/>
<dbReference type="SUPFAM" id="SSF54928">
    <property type="entry name" value="RNA-binding domain, RBD"/>
    <property type="match status" value="2"/>
</dbReference>
<feature type="domain" description="RRM" evidence="11">
    <location>
        <begin position="127"/>
        <end position="220"/>
    </location>
</feature>
<keyword evidence="5" id="KW-0862">Zinc</keyword>
<reference evidence="14" key="2">
    <citation type="journal article" date="2023" name="IMA Fungus">
        <title>Comparative genomic study of the Penicillium genus elucidates a diverse pangenome and 15 lateral gene transfer events.</title>
        <authorList>
            <person name="Petersen C."/>
            <person name="Sorensen T."/>
            <person name="Nielsen M.R."/>
            <person name="Sondergaard T.E."/>
            <person name="Sorensen J.L."/>
            <person name="Fitzpatrick D.A."/>
            <person name="Frisvad J.C."/>
            <person name="Nielsen K.L."/>
        </authorList>
    </citation>
    <scope>NUCLEOTIDE SEQUENCE</scope>
    <source>
        <strain evidence="14">IBT 22155</strain>
    </source>
</reference>
<dbReference type="PROSITE" id="PS50199">
    <property type="entry name" value="ZF_RANBP2_2"/>
    <property type="match status" value="1"/>
</dbReference>
<dbReference type="SMART" id="SM00443">
    <property type="entry name" value="G_patch"/>
    <property type="match status" value="1"/>
</dbReference>
<keyword evidence="6 8" id="KW-0694">RNA-binding</keyword>
<dbReference type="Gene3D" id="4.10.1060.10">
    <property type="entry name" value="Zinc finger, RanBP2-type"/>
    <property type="match status" value="1"/>
</dbReference>
<feature type="compositionally biased region" description="Basic and acidic residues" evidence="10">
    <location>
        <begin position="57"/>
        <end position="81"/>
    </location>
</feature>
<evidence type="ECO:0000256" key="3">
    <source>
        <dbReference type="ARBA" id="ARBA00022737"/>
    </source>
</evidence>
<evidence type="ECO:0000259" key="13">
    <source>
        <dbReference type="PROSITE" id="PS50199"/>
    </source>
</evidence>
<dbReference type="InterPro" id="IPR000467">
    <property type="entry name" value="G_patch_dom"/>
</dbReference>
<feature type="domain" description="RanBP2-type" evidence="13">
    <location>
        <begin position="229"/>
        <end position="258"/>
    </location>
</feature>
<feature type="compositionally biased region" description="Basic and acidic residues" evidence="10">
    <location>
        <begin position="91"/>
        <end position="103"/>
    </location>
</feature>
<feature type="compositionally biased region" description="Polar residues" evidence="10">
    <location>
        <begin position="436"/>
        <end position="449"/>
    </location>
</feature>
<dbReference type="SMART" id="SM00355">
    <property type="entry name" value="ZnF_C2H2"/>
    <property type="match status" value="4"/>
</dbReference>
<dbReference type="InterPro" id="IPR012677">
    <property type="entry name" value="Nucleotide-bd_a/b_plait_sf"/>
</dbReference>
<keyword evidence="7" id="KW-0539">Nucleus</keyword>
<keyword evidence="3" id="KW-0677">Repeat</keyword>
<dbReference type="InterPro" id="IPR000504">
    <property type="entry name" value="RRM_dom"/>
</dbReference>